<keyword evidence="2" id="KW-0575">Peroxidase</keyword>
<organism evidence="5 6">
    <name type="scientific">Stephania cephalantha</name>
    <dbReference type="NCBI Taxonomy" id="152367"/>
    <lineage>
        <taxon>Eukaryota</taxon>
        <taxon>Viridiplantae</taxon>
        <taxon>Streptophyta</taxon>
        <taxon>Embryophyta</taxon>
        <taxon>Tracheophyta</taxon>
        <taxon>Spermatophyta</taxon>
        <taxon>Magnoliopsida</taxon>
        <taxon>Ranunculales</taxon>
        <taxon>Menispermaceae</taxon>
        <taxon>Menispermoideae</taxon>
        <taxon>Cissampelideae</taxon>
        <taxon>Stephania</taxon>
    </lineage>
</organism>
<dbReference type="AlphaFoldDB" id="A0AAP0NTG9"/>
<name>A0AAP0NTG9_9MAGN</name>
<dbReference type="Gene3D" id="3.40.30.10">
    <property type="entry name" value="Glutaredoxin"/>
    <property type="match status" value="1"/>
</dbReference>
<feature type="region of interest" description="Disordered" evidence="4">
    <location>
        <begin position="283"/>
        <end position="309"/>
    </location>
</feature>
<dbReference type="Proteomes" id="UP001419268">
    <property type="component" value="Unassembled WGS sequence"/>
</dbReference>
<feature type="compositionally biased region" description="Acidic residues" evidence="4">
    <location>
        <begin position="288"/>
        <end position="309"/>
    </location>
</feature>
<dbReference type="GO" id="GO:0006979">
    <property type="term" value="P:response to oxidative stress"/>
    <property type="evidence" value="ECO:0007669"/>
    <property type="project" value="InterPro"/>
</dbReference>
<gene>
    <name evidence="5" type="ORF">Scep_017350</name>
</gene>
<dbReference type="InterPro" id="IPR036249">
    <property type="entry name" value="Thioredoxin-like_sf"/>
</dbReference>
<sequence>MARGRPSLKVSLQRCLGVPDHYLGLVKVDTGDQLATKDPVDLDSGIDYGVLECVLRSTPATERDQDAKGTDVDLSTNKGKALLIVNVASQWYDEIFACSRSLEILAFPCNRFGGREPRNERADCLLRYKTMLWMQVFGPSDAVDFVQQHLKDMECVFLTGFKPNVDALEMLLGAYFAQIEGTLNQLSTAKLQRRRHGTQTTPDQPVDAEAVYYKVAGDLSQRMCLQSQVAGCRESAEAFGRGGRGGGDGGLGRVLGLLGSLKWRCLNRQNWVNSIGGGDGVKKYAPGGDDDDFDGEWAEDEAGDGGEEDGVGGDFFDRFGVVANERGGESRISGCFELEIWCPTRGRYGLAEVLSSLTWGALIGEGSCCRWALVCEMRTRVQLLGAKARTKSRRRSGRESIGGHLEAHQGG</sequence>
<comment type="caution">
    <text evidence="5">The sequence shown here is derived from an EMBL/GenBank/DDBJ whole genome shotgun (WGS) entry which is preliminary data.</text>
</comment>
<dbReference type="EMBL" id="JBBNAG010000007">
    <property type="protein sequence ID" value="KAK9119257.1"/>
    <property type="molecule type" value="Genomic_DNA"/>
</dbReference>
<keyword evidence="6" id="KW-1185">Reference proteome</keyword>
<evidence type="ECO:0000313" key="6">
    <source>
        <dbReference type="Proteomes" id="UP001419268"/>
    </source>
</evidence>
<dbReference type="GO" id="GO:0004601">
    <property type="term" value="F:peroxidase activity"/>
    <property type="evidence" value="ECO:0007669"/>
    <property type="project" value="UniProtKB-KW"/>
</dbReference>
<keyword evidence="3" id="KW-0560">Oxidoreductase</keyword>
<evidence type="ECO:0000256" key="1">
    <source>
        <dbReference type="ARBA" id="ARBA00006926"/>
    </source>
</evidence>
<evidence type="ECO:0000256" key="3">
    <source>
        <dbReference type="ARBA" id="ARBA00023002"/>
    </source>
</evidence>
<proteinExistence type="inferred from homology"/>
<comment type="similarity">
    <text evidence="1">Belongs to the glutathione peroxidase family.</text>
</comment>
<reference evidence="5 6" key="1">
    <citation type="submission" date="2024-01" db="EMBL/GenBank/DDBJ databases">
        <title>Genome assemblies of Stephania.</title>
        <authorList>
            <person name="Yang L."/>
        </authorList>
    </citation>
    <scope>NUCLEOTIDE SEQUENCE [LARGE SCALE GENOMIC DNA]</scope>
    <source>
        <strain evidence="5">JXDWG</strain>
        <tissue evidence="5">Leaf</tissue>
    </source>
</reference>
<evidence type="ECO:0000256" key="2">
    <source>
        <dbReference type="ARBA" id="ARBA00022559"/>
    </source>
</evidence>
<dbReference type="SUPFAM" id="SSF52833">
    <property type="entry name" value="Thioredoxin-like"/>
    <property type="match status" value="1"/>
</dbReference>
<dbReference type="Pfam" id="PF00255">
    <property type="entry name" value="GSHPx"/>
    <property type="match status" value="1"/>
</dbReference>
<protein>
    <submittedName>
        <fullName evidence="5">Uncharacterized protein</fullName>
    </submittedName>
</protein>
<feature type="region of interest" description="Disordered" evidence="4">
    <location>
        <begin position="389"/>
        <end position="411"/>
    </location>
</feature>
<dbReference type="InterPro" id="IPR000889">
    <property type="entry name" value="Glutathione_peroxidase"/>
</dbReference>
<accession>A0AAP0NTG9</accession>
<evidence type="ECO:0000256" key="4">
    <source>
        <dbReference type="SAM" id="MobiDB-lite"/>
    </source>
</evidence>
<evidence type="ECO:0000313" key="5">
    <source>
        <dbReference type="EMBL" id="KAK9119257.1"/>
    </source>
</evidence>